<organism evidence="5 6">
    <name type="scientific">Thalassobius vesicularis</name>
    <dbReference type="NCBI Taxonomy" id="1294297"/>
    <lineage>
        <taxon>Bacteria</taxon>
        <taxon>Pseudomonadati</taxon>
        <taxon>Pseudomonadota</taxon>
        <taxon>Alphaproteobacteria</taxon>
        <taxon>Rhodobacterales</taxon>
        <taxon>Roseobacteraceae</taxon>
        <taxon>Thalassovita</taxon>
    </lineage>
</organism>
<dbReference type="InterPro" id="IPR036237">
    <property type="entry name" value="Xyl_isomerase-like_sf"/>
</dbReference>
<feature type="active site" description="Proton donor/acceptor" evidence="3">
    <location>
        <position position="234"/>
    </location>
</feature>
<feature type="active site" description="Proton donor/acceptor" evidence="3">
    <location>
        <position position="137"/>
    </location>
</feature>
<proteinExistence type="inferred from homology"/>
<dbReference type="PANTHER" id="PTHR43489">
    <property type="entry name" value="ISOMERASE"/>
    <property type="match status" value="1"/>
</dbReference>
<evidence type="ECO:0000256" key="1">
    <source>
        <dbReference type="ARBA" id="ARBA00023235"/>
    </source>
</evidence>
<evidence type="ECO:0000256" key="3">
    <source>
        <dbReference type="PIRSR" id="PIRSR006241-50"/>
    </source>
</evidence>
<dbReference type="SUPFAM" id="SSF51658">
    <property type="entry name" value="Xylose isomerase-like"/>
    <property type="match status" value="1"/>
</dbReference>
<evidence type="ECO:0000313" key="6">
    <source>
        <dbReference type="Proteomes" id="UP000306113"/>
    </source>
</evidence>
<evidence type="ECO:0000256" key="2">
    <source>
        <dbReference type="PIRNR" id="PIRNR006241"/>
    </source>
</evidence>
<dbReference type="InterPro" id="IPR013022">
    <property type="entry name" value="Xyl_isomerase-like_TIM-brl"/>
</dbReference>
<keyword evidence="6" id="KW-1185">Reference proteome</keyword>
<evidence type="ECO:0000259" key="4">
    <source>
        <dbReference type="Pfam" id="PF01261"/>
    </source>
</evidence>
<dbReference type="GO" id="GO:0046487">
    <property type="term" value="P:glyoxylate metabolic process"/>
    <property type="evidence" value="ECO:0007669"/>
    <property type="project" value="TreeGrafter"/>
</dbReference>
<dbReference type="AlphaFoldDB" id="A0A4V6RRW7"/>
<dbReference type="PANTHER" id="PTHR43489:SF6">
    <property type="entry name" value="HYDROXYPYRUVATE ISOMERASE-RELATED"/>
    <property type="match status" value="1"/>
</dbReference>
<comment type="caution">
    <text evidence="5">The sequence shown here is derived from an EMBL/GenBank/DDBJ whole genome shotgun (WGS) entry which is preliminary data.</text>
</comment>
<evidence type="ECO:0000313" key="5">
    <source>
        <dbReference type="EMBL" id="THD74037.1"/>
    </source>
</evidence>
<dbReference type="EMBL" id="SSMD01000004">
    <property type="protein sequence ID" value="THD74037.1"/>
    <property type="molecule type" value="Genomic_DNA"/>
</dbReference>
<dbReference type="Gene3D" id="3.20.20.150">
    <property type="entry name" value="Divalent-metal-dependent TIM barrel enzymes"/>
    <property type="match status" value="1"/>
</dbReference>
<name>A0A4V6RRW7_9RHOB</name>
<dbReference type="PIRSF" id="PIRSF006241">
    <property type="entry name" value="HyI"/>
    <property type="match status" value="1"/>
</dbReference>
<dbReference type="GO" id="GO:0008903">
    <property type="term" value="F:hydroxypyruvate isomerase activity"/>
    <property type="evidence" value="ECO:0007669"/>
    <property type="project" value="TreeGrafter"/>
</dbReference>
<dbReference type="InterPro" id="IPR050417">
    <property type="entry name" value="Sugar_Epim/Isomerase"/>
</dbReference>
<keyword evidence="1 2" id="KW-0413">Isomerase</keyword>
<gene>
    <name evidence="5" type="ORF">E7681_10550</name>
</gene>
<accession>A0A4V6RRW7</accession>
<dbReference type="InterPro" id="IPR026040">
    <property type="entry name" value="HyI-like"/>
</dbReference>
<keyword evidence="5" id="KW-0670">Pyruvate</keyword>
<reference evidence="5 6" key="1">
    <citation type="submission" date="2019-04" db="EMBL/GenBank/DDBJ databases">
        <title>Draft genome sequence of Youngimonas vesicularis.</title>
        <authorList>
            <person name="Hameed A."/>
        </authorList>
    </citation>
    <scope>NUCLEOTIDE SEQUENCE [LARGE SCALE GENOMIC DNA]</scope>
    <source>
        <strain evidence="5 6">CC-AMW-E</strain>
    </source>
</reference>
<dbReference type="Pfam" id="PF01261">
    <property type="entry name" value="AP_endonuc_2"/>
    <property type="match status" value="1"/>
</dbReference>
<dbReference type="OrthoDB" id="9786584at2"/>
<feature type="domain" description="Xylose isomerase-like TIM barrel" evidence="4">
    <location>
        <begin position="21"/>
        <end position="250"/>
    </location>
</feature>
<comment type="similarity">
    <text evidence="2">Belongs to the hyi family.</text>
</comment>
<dbReference type="RefSeq" id="WP_136339247.1">
    <property type="nucleotide sequence ID" value="NZ_SSMD01000004.1"/>
</dbReference>
<sequence length="252" mass="27471">MPKFAANLTLLFTELPLLERFDAAHRAGFRAVELLIPYDAPVDDLAHALRDTGLHLALINTPAPDWAAGQRGLAALPGQTAAFRDTFETALHYAAHLRPDHIHVMAGLAVGPEAHATYLQNLRWASQRAPDQSLLIEPINPHDMPGFFLNDFAQVAAILDEIAAPNLALQFDAYHAHRITGDMPGAWAKYGPRARHIQVASAEGRHEPNRGAIDYPAFFALLDAQGYTGHVAGEYVPSARTEDGLDWIKAGV</sequence>
<dbReference type="Proteomes" id="UP000306113">
    <property type="component" value="Unassembled WGS sequence"/>
</dbReference>
<protein>
    <submittedName>
        <fullName evidence="5">Hydroxypyruvate isomerase</fullName>
    </submittedName>
</protein>